<protein>
    <submittedName>
        <fullName evidence="1">Uncharacterized protein</fullName>
    </submittedName>
</protein>
<reference evidence="1 2" key="1">
    <citation type="submission" date="2015-08" db="EMBL/GenBank/DDBJ databases">
        <title>Next Generation Sequencing and Analysis of the Genome of Puccinia sorghi L Schw, the Causal Agent of Maize Common Rust.</title>
        <authorList>
            <person name="Rochi L."/>
            <person name="Burguener G."/>
            <person name="Darino M."/>
            <person name="Turjanski A."/>
            <person name="Kreff E."/>
            <person name="Dieguez M.J."/>
            <person name="Sacco F."/>
        </authorList>
    </citation>
    <scope>NUCLEOTIDE SEQUENCE [LARGE SCALE GENOMIC DNA]</scope>
    <source>
        <strain evidence="1 2">RO10H11247</strain>
    </source>
</reference>
<accession>A0A0L6U734</accession>
<keyword evidence="2" id="KW-1185">Reference proteome</keyword>
<sequence>MSWPYFPIQLAISTCLLGANGNGAAVLRIKNLFQDMQEEGFPGSIGFMDGTTIPLSQKPPIDGNYYSDCKKRSGVTNSSVISNSETTLY</sequence>
<organism evidence="1 2">
    <name type="scientific">Puccinia sorghi</name>
    <dbReference type="NCBI Taxonomy" id="27349"/>
    <lineage>
        <taxon>Eukaryota</taxon>
        <taxon>Fungi</taxon>
        <taxon>Dikarya</taxon>
        <taxon>Basidiomycota</taxon>
        <taxon>Pucciniomycotina</taxon>
        <taxon>Pucciniomycetes</taxon>
        <taxon>Pucciniales</taxon>
        <taxon>Pucciniaceae</taxon>
        <taxon>Puccinia</taxon>
    </lineage>
</organism>
<comment type="caution">
    <text evidence="1">The sequence shown here is derived from an EMBL/GenBank/DDBJ whole genome shotgun (WGS) entry which is preliminary data.</text>
</comment>
<evidence type="ECO:0000313" key="1">
    <source>
        <dbReference type="EMBL" id="KNZ44311.1"/>
    </source>
</evidence>
<name>A0A0L6U734_9BASI</name>
<gene>
    <name evidence="1" type="ORF">VP01_929g3</name>
</gene>
<dbReference type="EMBL" id="LAVV01014937">
    <property type="protein sequence ID" value="KNZ44311.1"/>
    <property type="molecule type" value="Genomic_DNA"/>
</dbReference>
<evidence type="ECO:0000313" key="2">
    <source>
        <dbReference type="Proteomes" id="UP000037035"/>
    </source>
</evidence>
<dbReference type="OrthoDB" id="2507202at2759"/>
<proteinExistence type="predicted"/>
<dbReference type="AlphaFoldDB" id="A0A0L6U734"/>
<dbReference type="Proteomes" id="UP000037035">
    <property type="component" value="Unassembled WGS sequence"/>
</dbReference>
<dbReference type="VEuPathDB" id="FungiDB:VP01_929g3"/>